<accession>A0A438GEU3</accession>
<feature type="transmembrane region" description="Helical" evidence="2">
    <location>
        <begin position="776"/>
        <end position="795"/>
    </location>
</feature>
<feature type="repeat" description="ANK" evidence="1">
    <location>
        <begin position="188"/>
        <end position="220"/>
    </location>
</feature>
<dbReference type="AlphaFoldDB" id="A0A438GEU3"/>
<reference evidence="5 6" key="1">
    <citation type="journal article" date="2018" name="PLoS Genet.">
        <title>Population sequencing reveals clonal diversity and ancestral inbreeding in the grapevine cultivar Chardonnay.</title>
        <authorList>
            <person name="Roach M.J."/>
            <person name="Johnson D.L."/>
            <person name="Bohlmann J."/>
            <person name="van Vuuren H.J."/>
            <person name="Jones S.J."/>
            <person name="Pretorius I.S."/>
            <person name="Schmidt S.A."/>
            <person name="Borneman A.R."/>
        </authorList>
    </citation>
    <scope>NUCLEOTIDE SEQUENCE [LARGE SCALE GENOMIC DNA]</scope>
    <source>
        <strain evidence="6">cv. Chardonnay</strain>
        <tissue evidence="5">Leaf</tissue>
    </source>
</reference>
<dbReference type="PROSITE" id="PS50297">
    <property type="entry name" value="ANK_REP_REGION"/>
    <property type="match status" value="1"/>
</dbReference>
<dbReference type="Pfam" id="PF12796">
    <property type="entry name" value="Ank_2"/>
    <property type="match status" value="1"/>
</dbReference>
<feature type="domain" description="PGG" evidence="4">
    <location>
        <begin position="683"/>
        <end position="713"/>
    </location>
</feature>
<evidence type="ECO:0000256" key="2">
    <source>
        <dbReference type="SAM" id="Phobius"/>
    </source>
</evidence>
<dbReference type="SUPFAM" id="SSF48403">
    <property type="entry name" value="Ankyrin repeat"/>
    <property type="match status" value="1"/>
</dbReference>
<dbReference type="PROSITE" id="PS50088">
    <property type="entry name" value="ANK_REPEAT"/>
    <property type="match status" value="1"/>
</dbReference>
<dbReference type="InterPro" id="IPR002110">
    <property type="entry name" value="Ankyrin_rpt"/>
</dbReference>
<dbReference type="Pfam" id="PF13961">
    <property type="entry name" value="DUF4219"/>
    <property type="match status" value="1"/>
</dbReference>
<dbReference type="SMART" id="SM00248">
    <property type="entry name" value="ANK"/>
    <property type="match status" value="6"/>
</dbReference>
<dbReference type="Pfam" id="PF13962">
    <property type="entry name" value="PGG"/>
    <property type="match status" value="1"/>
</dbReference>
<dbReference type="Proteomes" id="UP000288805">
    <property type="component" value="Unassembled WGS sequence"/>
</dbReference>
<keyword evidence="2" id="KW-0472">Membrane</keyword>
<dbReference type="InterPro" id="IPR025314">
    <property type="entry name" value="DUF4219"/>
</dbReference>
<dbReference type="PANTHER" id="PTHR24177">
    <property type="entry name" value="CASKIN"/>
    <property type="match status" value="1"/>
</dbReference>
<sequence>MMRFGPATIVPNNSGDGFPRMTPAITPTVVPTTIVREVLTENNYENWSTCVKWYLVGQDLWEVCQTKDNIPDEAKDPEAFSVWEKKNAMALHAIQISCSGEKLSQIREETSASYVWDFLQKRAKPTFCFDPKVSGIDERSPAASAPTGNVDFSQYQGLIKALNRGKWNDIESFFNENPGAVRAKISPKGETALHIAARAGHVKVVEELVKKLSPEDLKQKENNGGHTPLDLAALNGFKEIARCMIKKNTELTSILDKEGILPVVRACNRGKKGVIRLLYNYTPPKKLGPKKGEGKNGATLLGYCIATKFLDLALDILEKHPSLAVTLNEDGISPLYILGQMPSLFKSGTRLWFWQGWIYSYRASDWVQINVVDDIGQGRDDRNNTEKGKCGSTKVSHPKKDVLYGGKDEVETSWRIQYLEEPPQKLKEEKSLVQEPKLIQVGFGGSALYQGASMYSKFVVIQGTQNLVNRDNDLAQVALLRTTSINSWAGFISTKTSWINDPGIKNFHDQKLRHTQAIKLLGSICIELQNMKVDDLGFQVHQAVFEAVKRGNVEFVTEMIKSIPELAWSRDINGRNIFFIAILNRQEKIFNLLHGLTDAQKMKVISPLDRFGNSMLHLVAMLAPSEQLDGIPGAALQMQRELQWFQEVESIVPPLFKDLKNSDGKKASEVFSQQHADLIKEGEKWMKEISTASSFVAALIVTIMFAAAFTIPGVLMFLGILTSQYAEYKFLTRLPKKLIFGLSLLFISIAAMMIAFCSAIAILLKNSSIKGVMIPIISLASVPVITFALLQFPLLHNIFKFTYRPGISNRKIQQVLY</sequence>
<evidence type="ECO:0000259" key="3">
    <source>
        <dbReference type="Pfam" id="PF13961"/>
    </source>
</evidence>
<dbReference type="Gene3D" id="1.25.40.20">
    <property type="entry name" value="Ankyrin repeat-containing domain"/>
    <property type="match status" value="1"/>
</dbReference>
<keyword evidence="2" id="KW-0812">Transmembrane</keyword>
<evidence type="ECO:0000313" key="5">
    <source>
        <dbReference type="EMBL" id="RVW70726.1"/>
    </source>
</evidence>
<evidence type="ECO:0000256" key="1">
    <source>
        <dbReference type="PROSITE-ProRule" id="PRU00023"/>
    </source>
</evidence>
<organism evidence="5 6">
    <name type="scientific">Vitis vinifera</name>
    <name type="common">Grape</name>
    <dbReference type="NCBI Taxonomy" id="29760"/>
    <lineage>
        <taxon>Eukaryota</taxon>
        <taxon>Viridiplantae</taxon>
        <taxon>Streptophyta</taxon>
        <taxon>Embryophyta</taxon>
        <taxon>Tracheophyta</taxon>
        <taxon>Spermatophyta</taxon>
        <taxon>Magnoliopsida</taxon>
        <taxon>eudicotyledons</taxon>
        <taxon>Gunneridae</taxon>
        <taxon>Pentapetalae</taxon>
        <taxon>rosids</taxon>
        <taxon>Vitales</taxon>
        <taxon>Vitaceae</taxon>
        <taxon>Viteae</taxon>
        <taxon>Vitis</taxon>
    </lineage>
</organism>
<evidence type="ECO:0000259" key="4">
    <source>
        <dbReference type="Pfam" id="PF13962"/>
    </source>
</evidence>
<dbReference type="PANTHER" id="PTHR24177:SF329">
    <property type="entry name" value="ANKYRIN REPEAT PROTEIN"/>
    <property type="match status" value="1"/>
</dbReference>
<comment type="caution">
    <text evidence="5">The sequence shown here is derived from an EMBL/GenBank/DDBJ whole genome shotgun (WGS) entry which is preliminary data.</text>
</comment>
<feature type="transmembrane region" description="Helical" evidence="2">
    <location>
        <begin position="695"/>
        <end position="718"/>
    </location>
</feature>
<protein>
    <submittedName>
        <fullName evidence="5">Uncharacterized protein</fullName>
    </submittedName>
</protein>
<name>A0A438GEU3_VITVI</name>
<evidence type="ECO:0000313" key="6">
    <source>
        <dbReference type="Proteomes" id="UP000288805"/>
    </source>
</evidence>
<dbReference type="InterPro" id="IPR026961">
    <property type="entry name" value="PGG_dom"/>
</dbReference>
<dbReference type="EMBL" id="QGNW01000456">
    <property type="protein sequence ID" value="RVW70726.1"/>
    <property type="molecule type" value="Genomic_DNA"/>
</dbReference>
<dbReference type="InterPro" id="IPR036770">
    <property type="entry name" value="Ankyrin_rpt-contain_sf"/>
</dbReference>
<feature type="transmembrane region" description="Helical" evidence="2">
    <location>
        <begin position="738"/>
        <end position="764"/>
    </location>
</feature>
<keyword evidence="1" id="KW-0040">ANK repeat</keyword>
<feature type="domain" description="DUF4219" evidence="3">
    <location>
        <begin position="39"/>
        <end position="64"/>
    </location>
</feature>
<keyword evidence="2" id="KW-1133">Transmembrane helix</keyword>
<gene>
    <name evidence="5" type="ORF">CK203_058689</name>
</gene>
<proteinExistence type="predicted"/>